<feature type="transmembrane region" description="Helical" evidence="1">
    <location>
        <begin position="20"/>
        <end position="42"/>
    </location>
</feature>
<keyword evidence="1" id="KW-1133">Transmembrane helix</keyword>
<dbReference type="InterPro" id="IPR025489">
    <property type="entry name" value="DUF4381"/>
</dbReference>
<sequence>MQLPLEDIMLPPPVSAFPPAPGWWLLAALILGLSLTAAIWAYRRWQRRRRLQQALARLQQMTTGKQGSALCAAVNEWLKLCLRPYYPHALSLYGDDWLAFLQQRSGGPVFQPAEAQALAQGPYRPDIAADASRLCQQAQHWLLASDIPARGGPQWN</sequence>
<name>A0A9X7YNU9_9GAMM</name>
<accession>A0A9X7YNU9</accession>
<evidence type="ECO:0000313" key="3">
    <source>
        <dbReference type="Proteomes" id="UP000596074"/>
    </source>
</evidence>
<keyword evidence="1" id="KW-0472">Membrane</keyword>
<dbReference type="AlphaFoldDB" id="A0A9X7YNU9"/>
<keyword evidence="1" id="KW-0812">Transmembrane</keyword>
<dbReference type="EMBL" id="CP046056">
    <property type="protein sequence ID" value="QQD24538.1"/>
    <property type="molecule type" value="Genomic_DNA"/>
</dbReference>
<protein>
    <submittedName>
        <fullName evidence="2">DUF4381 family protein</fullName>
    </submittedName>
</protein>
<keyword evidence="3" id="KW-1185">Reference proteome</keyword>
<gene>
    <name evidence="2" type="ORF">GJQ55_08700</name>
</gene>
<proteinExistence type="predicted"/>
<evidence type="ECO:0000256" key="1">
    <source>
        <dbReference type="SAM" id="Phobius"/>
    </source>
</evidence>
<dbReference type="Proteomes" id="UP000596074">
    <property type="component" value="Chromosome"/>
</dbReference>
<reference evidence="2 3" key="1">
    <citation type="submission" date="2019-11" db="EMBL/GenBank/DDBJ databases">
        <title>Venatorbacter sp. nov. a predator of Campylobacter and other Gram-negative bacteria.</title>
        <authorList>
            <person name="Saeedi A."/>
            <person name="Cummings N.J."/>
            <person name="Connerton I.F."/>
            <person name="Connerton P.L."/>
        </authorList>
    </citation>
    <scope>NUCLEOTIDE SEQUENCE [LARGE SCALE GENOMIC DNA]</scope>
    <source>
        <strain evidence="2">XL5</strain>
    </source>
</reference>
<dbReference type="Pfam" id="PF14316">
    <property type="entry name" value="DUF4381"/>
    <property type="match status" value="1"/>
</dbReference>
<dbReference type="RefSeq" id="WP_228344597.1">
    <property type="nucleotide sequence ID" value="NZ_CP046056.1"/>
</dbReference>
<evidence type="ECO:0000313" key="2">
    <source>
        <dbReference type="EMBL" id="QQD24538.1"/>
    </source>
</evidence>
<organism evidence="2 3">
    <name type="scientific">Venatoribacter cucullus</name>
    <dbReference type="NCBI Taxonomy" id="2661630"/>
    <lineage>
        <taxon>Bacteria</taxon>
        <taxon>Pseudomonadati</taxon>
        <taxon>Pseudomonadota</taxon>
        <taxon>Gammaproteobacteria</taxon>
        <taxon>Oceanospirillales</taxon>
        <taxon>Oceanospirillaceae</taxon>
        <taxon>Venatoribacter</taxon>
    </lineage>
</organism>
<dbReference type="KEGG" id="vcw:GJQ55_08700"/>